<dbReference type="AlphaFoldDB" id="A0A0K2UBZ4"/>
<sequence length="51" mass="5974">CSSIIKNKYAILNPCAIHLIYTSFKEEDNQLYILYNSILKVFSHWSCFSLT</sequence>
<feature type="non-terminal residue" evidence="1">
    <location>
        <position position="1"/>
    </location>
</feature>
<dbReference type="EMBL" id="HACA01018398">
    <property type="protein sequence ID" value="CDW35759.1"/>
    <property type="molecule type" value="Transcribed_RNA"/>
</dbReference>
<name>A0A0K2UBZ4_LEPSM</name>
<protein>
    <submittedName>
        <fullName evidence="1">Uncharacterized protein</fullName>
    </submittedName>
</protein>
<proteinExistence type="predicted"/>
<evidence type="ECO:0000313" key="1">
    <source>
        <dbReference type="EMBL" id="CDW35759.1"/>
    </source>
</evidence>
<reference evidence="1" key="1">
    <citation type="submission" date="2014-05" db="EMBL/GenBank/DDBJ databases">
        <authorList>
            <person name="Chronopoulou M."/>
        </authorList>
    </citation>
    <scope>NUCLEOTIDE SEQUENCE</scope>
    <source>
        <tissue evidence="1">Whole organism</tissue>
    </source>
</reference>
<organism evidence="1">
    <name type="scientific">Lepeophtheirus salmonis</name>
    <name type="common">Salmon louse</name>
    <name type="synonym">Caligus salmonis</name>
    <dbReference type="NCBI Taxonomy" id="72036"/>
    <lineage>
        <taxon>Eukaryota</taxon>
        <taxon>Metazoa</taxon>
        <taxon>Ecdysozoa</taxon>
        <taxon>Arthropoda</taxon>
        <taxon>Crustacea</taxon>
        <taxon>Multicrustacea</taxon>
        <taxon>Hexanauplia</taxon>
        <taxon>Copepoda</taxon>
        <taxon>Siphonostomatoida</taxon>
        <taxon>Caligidae</taxon>
        <taxon>Lepeophtheirus</taxon>
    </lineage>
</organism>
<accession>A0A0K2UBZ4</accession>